<organism evidence="2 3">
    <name type="scientific">Rhizobium metallidurans</name>
    <dbReference type="NCBI Taxonomy" id="1265931"/>
    <lineage>
        <taxon>Bacteria</taxon>
        <taxon>Pseudomonadati</taxon>
        <taxon>Pseudomonadota</taxon>
        <taxon>Alphaproteobacteria</taxon>
        <taxon>Hyphomicrobiales</taxon>
        <taxon>Rhizobiaceae</taxon>
        <taxon>Rhizobium/Agrobacterium group</taxon>
        <taxon>Rhizobium</taxon>
    </lineage>
</organism>
<dbReference type="InterPro" id="IPR046540">
    <property type="entry name" value="DMFA2_C"/>
</dbReference>
<accession>A0A7W6CKM3</accession>
<evidence type="ECO:0000313" key="3">
    <source>
        <dbReference type="Proteomes" id="UP000582090"/>
    </source>
</evidence>
<protein>
    <recommendedName>
        <fullName evidence="1">N,N-dimethylformamidase beta subunit-like C-terminal domain-containing protein</fullName>
    </recommendedName>
</protein>
<sequence length="613" mass="67213">MPTSSTEEQNYHVILRGSATVGNVLTAGVFNDRGQSLDNASTYRWQQKIDGSWANIAGETSARISLSSDLLGSQIRALAELSTTEGLNSVSSNEVGINARNSIVIENLNAGTTDWKITNLATNHEIEAFADATSINAGDGLNVKVSLSAAGQYNLEVYRLGYYGGAGGRLMASALGLDGLTQASPVMTNKDTRLVECLWDVSYELRTSAAWTSGLYVIKLTDCRSGKQSLVPFVLRKDNHPSDIGFQDAVTTAQAYNAFGGFSVYDVNSADNTRAYQVSFDRPYSATHLGFSNTDGFNCNNMLTWEYNMVRWLESQGYDISYYSNIDVHGNTLQLFSHGIFLSVGHDEYWSGEQRDRLDLSRDGGIHLAFYSANTAYWQVRFDSSSQGQANRVVTVYKDSSGIGAGPPLDPMADVDPRASTTRFRSEEVNRPENALLGVAYVSEQDSVYEGFDFIVSNAADPIYAGTGLRNGDRLKGLVGYEWDAVQDNKETPSGLVILSKSPTRANEVLAPLPGGTNPNISNAAYYRAASGALVFSTGSIQWVWGLDNDWTFQPPRFSWRRKVKNWIKRLLSLVVVVPIRNLPSADRRAQQMTVNVFSEMGARPQTPSSWLT</sequence>
<dbReference type="Pfam" id="PF20254">
    <property type="entry name" value="DMFA2_C"/>
    <property type="match status" value="1"/>
</dbReference>
<evidence type="ECO:0000313" key="2">
    <source>
        <dbReference type="EMBL" id="MBB3962773.1"/>
    </source>
</evidence>
<gene>
    <name evidence="2" type="ORF">GGQ67_000391</name>
</gene>
<reference evidence="2 3" key="1">
    <citation type="submission" date="2020-08" db="EMBL/GenBank/DDBJ databases">
        <title>Genomic Encyclopedia of Type Strains, Phase IV (KMG-IV): sequencing the most valuable type-strain genomes for metagenomic binning, comparative biology and taxonomic classification.</title>
        <authorList>
            <person name="Goeker M."/>
        </authorList>
    </citation>
    <scope>NUCLEOTIDE SEQUENCE [LARGE SCALE GENOMIC DNA]</scope>
    <source>
        <strain evidence="2 3">DSM 26575</strain>
    </source>
</reference>
<dbReference type="AlphaFoldDB" id="A0A7W6CKM3"/>
<keyword evidence="3" id="KW-1185">Reference proteome</keyword>
<feature type="domain" description="N,N-dimethylformamidase beta subunit-like C-terminal" evidence="1">
    <location>
        <begin position="155"/>
        <end position="551"/>
    </location>
</feature>
<proteinExistence type="predicted"/>
<dbReference type="RefSeq" id="WP_183898487.1">
    <property type="nucleotide sequence ID" value="NZ_JACIDW010000001.1"/>
</dbReference>
<dbReference type="EMBL" id="JACIDW010000001">
    <property type="protein sequence ID" value="MBB3962773.1"/>
    <property type="molecule type" value="Genomic_DNA"/>
</dbReference>
<evidence type="ECO:0000259" key="1">
    <source>
        <dbReference type="Pfam" id="PF20254"/>
    </source>
</evidence>
<comment type="caution">
    <text evidence="2">The sequence shown here is derived from an EMBL/GenBank/DDBJ whole genome shotgun (WGS) entry which is preliminary data.</text>
</comment>
<dbReference type="Gene3D" id="2.60.40.2700">
    <property type="match status" value="1"/>
</dbReference>
<name>A0A7W6CKM3_9HYPH</name>
<dbReference type="Proteomes" id="UP000582090">
    <property type="component" value="Unassembled WGS sequence"/>
</dbReference>